<proteinExistence type="predicted"/>
<dbReference type="Proteomes" id="UP000199673">
    <property type="component" value="Unassembled WGS sequence"/>
</dbReference>
<evidence type="ECO:0000313" key="1">
    <source>
        <dbReference type="EMBL" id="SFU15425.1"/>
    </source>
</evidence>
<dbReference type="AlphaFoldDB" id="A0A1I7DUU3"/>
<dbReference type="Gene3D" id="3.20.160.10">
    <property type="entry name" value="vpa0580 domain like"/>
    <property type="match status" value="1"/>
</dbReference>
<dbReference type="OrthoDB" id="9790826at2"/>
<protein>
    <submittedName>
        <fullName evidence="1">HopJ type III effector protein</fullName>
    </submittedName>
</protein>
<name>A0A1I7DUU3_9BACT</name>
<sequence>MNLLEQISQAPNTIVFSEVIAYIDANFTFTPTRFTNGNTVNEAGQNNGSCKIFSFAKLQNLTPSEMLSLFGDYYRKDVLKNPEGSDHQNIRNFMETGWEGIEFEGEALKEK</sequence>
<organism evidence="1 2">
    <name type="scientific">Algoriphagus locisalis</name>
    <dbReference type="NCBI Taxonomy" id="305507"/>
    <lineage>
        <taxon>Bacteria</taxon>
        <taxon>Pseudomonadati</taxon>
        <taxon>Bacteroidota</taxon>
        <taxon>Cytophagia</taxon>
        <taxon>Cytophagales</taxon>
        <taxon>Cyclobacteriaceae</taxon>
        <taxon>Algoriphagus</taxon>
    </lineage>
</organism>
<dbReference type="InterPro" id="IPR014984">
    <property type="entry name" value="HopJ"/>
</dbReference>
<reference evidence="2" key="1">
    <citation type="submission" date="2016-10" db="EMBL/GenBank/DDBJ databases">
        <authorList>
            <person name="Varghese N."/>
            <person name="Submissions S."/>
        </authorList>
    </citation>
    <scope>NUCLEOTIDE SEQUENCE [LARGE SCALE GENOMIC DNA]</scope>
    <source>
        <strain evidence="2">DSM 23445</strain>
    </source>
</reference>
<keyword evidence="2" id="KW-1185">Reference proteome</keyword>
<accession>A0A1I7DUU3</accession>
<dbReference type="InterPro" id="IPR038604">
    <property type="entry name" value="HopJ_sf"/>
</dbReference>
<dbReference type="EMBL" id="FPBF01000008">
    <property type="protein sequence ID" value="SFU15425.1"/>
    <property type="molecule type" value="Genomic_DNA"/>
</dbReference>
<dbReference type="Pfam" id="PF08888">
    <property type="entry name" value="HopJ"/>
    <property type="match status" value="1"/>
</dbReference>
<evidence type="ECO:0000313" key="2">
    <source>
        <dbReference type="Proteomes" id="UP000199673"/>
    </source>
</evidence>
<dbReference type="RefSeq" id="WP_091697338.1">
    <property type="nucleotide sequence ID" value="NZ_FPBF01000008.1"/>
</dbReference>
<gene>
    <name evidence="1" type="ORF">SAMN04489724_4411</name>
</gene>